<comment type="caution">
    <text evidence="1">The sequence shown here is derived from an EMBL/GenBank/DDBJ whole genome shotgun (WGS) entry which is preliminary data.</text>
</comment>
<evidence type="ECO:0000313" key="2">
    <source>
        <dbReference type="EMBL" id="CAF3981752.1"/>
    </source>
</evidence>
<name>A0A8S2EGN7_9BILA</name>
<proteinExistence type="predicted"/>
<dbReference type="EMBL" id="CAJOBA010034283">
    <property type="protein sequence ID" value="CAF3981752.1"/>
    <property type="molecule type" value="Genomic_DNA"/>
</dbReference>
<gene>
    <name evidence="1" type="ORF">OVA965_LOCUS22540</name>
    <name evidence="2" type="ORF">TMI583_LOCUS23254</name>
</gene>
<dbReference type="EMBL" id="CAJNOK010012759">
    <property type="protein sequence ID" value="CAF1170413.1"/>
    <property type="molecule type" value="Genomic_DNA"/>
</dbReference>
<organism evidence="1 3">
    <name type="scientific">Didymodactylos carnosus</name>
    <dbReference type="NCBI Taxonomy" id="1234261"/>
    <lineage>
        <taxon>Eukaryota</taxon>
        <taxon>Metazoa</taxon>
        <taxon>Spiralia</taxon>
        <taxon>Gnathifera</taxon>
        <taxon>Rotifera</taxon>
        <taxon>Eurotatoria</taxon>
        <taxon>Bdelloidea</taxon>
        <taxon>Philodinida</taxon>
        <taxon>Philodinidae</taxon>
        <taxon>Didymodactylos</taxon>
    </lineage>
</organism>
<evidence type="ECO:0000313" key="1">
    <source>
        <dbReference type="EMBL" id="CAF1170413.1"/>
    </source>
</evidence>
<dbReference type="AlphaFoldDB" id="A0A8S2EGN7"/>
<dbReference type="Proteomes" id="UP000677228">
    <property type="component" value="Unassembled WGS sequence"/>
</dbReference>
<reference evidence="1" key="1">
    <citation type="submission" date="2021-02" db="EMBL/GenBank/DDBJ databases">
        <authorList>
            <person name="Nowell W R."/>
        </authorList>
    </citation>
    <scope>NUCLEOTIDE SEQUENCE</scope>
</reference>
<evidence type="ECO:0000313" key="3">
    <source>
        <dbReference type="Proteomes" id="UP000677228"/>
    </source>
</evidence>
<sequence length="79" mass="8673">MLSAIRDTDYLRLPNEEQPTSITVFDIFVVAYASENAFYAAFNPSENAPFASVLSEGDALNAFLPDASEYTEIVPFTSV</sequence>
<dbReference type="Proteomes" id="UP000682733">
    <property type="component" value="Unassembled WGS sequence"/>
</dbReference>
<protein>
    <submittedName>
        <fullName evidence="1">Uncharacterized protein</fullName>
    </submittedName>
</protein>
<accession>A0A8S2EGN7</accession>